<dbReference type="GO" id="GO:0008270">
    <property type="term" value="F:zinc ion binding"/>
    <property type="evidence" value="ECO:0007669"/>
    <property type="project" value="UniProtKB-KW"/>
</dbReference>
<dbReference type="PANTHER" id="PTHR46888:SF1">
    <property type="entry name" value="RIBONUCLEASE H"/>
    <property type="match status" value="1"/>
</dbReference>
<keyword evidence="3" id="KW-0548">Nucleotidyltransferase</keyword>
<keyword evidence="4" id="KW-1185">Reference proteome</keyword>
<accession>A0AAV4CK58</accession>
<sequence length="300" mass="32342">MARGCVNPLFCKKCKRRGHTTKDCNAQSVASTMATITSPSVTLTTHSGMEPSVSAVGSGNQLRLAPGLVSDRPVSVLRDSGATIIGVHKDYVLDSDFTGGKVPCYQFSGAVEDMPTAQINIDTPYLSGKVEALVGAFPGADLIIGNVPGVLTPSDEDISKWKEAHSVQLGAVQTKAMASRGEPKPLKVKSVPLGTTTEEFKVLQREDLSLKLCFQDAETGKEKAFKFSSACYFVKDGLLYRKYKRGSQIQNQLVIPSPLVPSALKLAHDVPPISPSKQWNVRKVKWDSEDNALQGYRGTS</sequence>
<keyword evidence="1" id="KW-0479">Metal-binding</keyword>
<dbReference type="GO" id="GO:0003964">
    <property type="term" value="F:RNA-directed DNA polymerase activity"/>
    <property type="evidence" value="ECO:0007669"/>
    <property type="project" value="UniProtKB-KW"/>
</dbReference>
<keyword evidence="3" id="KW-0808">Transferase</keyword>
<keyword evidence="3" id="KW-0695">RNA-directed DNA polymerase</keyword>
<dbReference type="AlphaFoldDB" id="A0AAV4CK58"/>
<protein>
    <submittedName>
        <fullName evidence="3">Reverse transcriptase</fullName>
    </submittedName>
</protein>
<dbReference type="PROSITE" id="PS50158">
    <property type="entry name" value="ZF_CCHC"/>
    <property type="match status" value="1"/>
</dbReference>
<evidence type="ECO:0000313" key="4">
    <source>
        <dbReference type="Proteomes" id="UP000735302"/>
    </source>
</evidence>
<dbReference type="PANTHER" id="PTHR46888">
    <property type="entry name" value="ZINC KNUCKLE DOMAINCONTAINING PROTEIN-RELATED"/>
    <property type="match status" value="1"/>
</dbReference>
<gene>
    <name evidence="3" type="ORF">PoB_005981100</name>
</gene>
<keyword evidence="1" id="KW-0863">Zinc-finger</keyword>
<feature type="domain" description="CCHC-type" evidence="2">
    <location>
        <begin position="11"/>
        <end position="24"/>
    </location>
</feature>
<reference evidence="3 4" key="1">
    <citation type="journal article" date="2021" name="Elife">
        <title>Chloroplast acquisition without the gene transfer in kleptoplastic sea slugs, Plakobranchus ocellatus.</title>
        <authorList>
            <person name="Maeda T."/>
            <person name="Takahashi S."/>
            <person name="Yoshida T."/>
            <person name="Shimamura S."/>
            <person name="Takaki Y."/>
            <person name="Nagai Y."/>
            <person name="Toyoda A."/>
            <person name="Suzuki Y."/>
            <person name="Arimoto A."/>
            <person name="Ishii H."/>
            <person name="Satoh N."/>
            <person name="Nishiyama T."/>
            <person name="Hasebe M."/>
            <person name="Maruyama T."/>
            <person name="Minagawa J."/>
            <person name="Obokata J."/>
            <person name="Shigenobu S."/>
        </authorList>
    </citation>
    <scope>NUCLEOTIDE SEQUENCE [LARGE SCALE GENOMIC DNA]</scope>
</reference>
<evidence type="ECO:0000313" key="3">
    <source>
        <dbReference type="EMBL" id="GFO33306.1"/>
    </source>
</evidence>
<dbReference type="InterPro" id="IPR001878">
    <property type="entry name" value="Znf_CCHC"/>
</dbReference>
<proteinExistence type="predicted"/>
<dbReference type="EMBL" id="BLXT01006766">
    <property type="protein sequence ID" value="GFO33306.1"/>
    <property type="molecule type" value="Genomic_DNA"/>
</dbReference>
<name>A0AAV4CK58_9GAST</name>
<dbReference type="Proteomes" id="UP000735302">
    <property type="component" value="Unassembled WGS sequence"/>
</dbReference>
<organism evidence="3 4">
    <name type="scientific">Plakobranchus ocellatus</name>
    <dbReference type="NCBI Taxonomy" id="259542"/>
    <lineage>
        <taxon>Eukaryota</taxon>
        <taxon>Metazoa</taxon>
        <taxon>Spiralia</taxon>
        <taxon>Lophotrochozoa</taxon>
        <taxon>Mollusca</taxon>
        <taxon>Gastropoda</taxon>
        <taxon>Heterobranchia</taxon>
        <taxon>Euthyneura</taxon>
        <taxon>Panpulmonata</taxon>
        <taxon>Sacoglossa</taxon>
        <taxon>Placobranchoidea</taxon>
        <taxon>Plakobranchidae</taxon>
        <taxon>Plakobranchus</taxon>
    </lineage>
</organism>
<comment type="caution">
    <text evidence="3">The sequence shown here is derived from an EMBL/GenBank/DDBJ whole genome shotgun (WGS) entry which is preliminary data.</text>
</comment>
<keyword evidence="1" id="KW-0862">Zinc</keyword>
<dbReference type="GO" id="GO:0003676">
    <property type="term" value="F:nucleic acid binding"/>
    <property type="evidence" value="ECO:0007669"/>
    <property type="project" value="InterPro"/>
</dbReference>
<evidence type="ECO:0000259" key="2">
    <source>
        <dbReference type="PROSITE" id="PS50158"/>
    </source>
</evidence>
<evidence type="ECO:0000256" key="1">
    <source>
        <dbReference type="PROSITE-ProRule" id="PRU00047"/>
    </source>
</evidence>